<evidence type="ECO:0000313" key="1">
    <source>
        <dbReference type="EMBL" id="GKX68474.1"/>
    </source>
</evidence>
<sequence length="272" mass="31587">MAFFSNINFLYKLTKKNISYYNKPRENCLYDTLSKDSIIWLGHATVLINVNNKIILTDPVFCNYLGYMKRLVKLPIDDIRNLHIDYVLLSHGHTDHIHLPSLKKINKDAVVLTPKGYKHVLSLLGFKNIHRVLAGDVFSDEYIKITTLKAEHDGRRYYVGNNYASNSYLIEANKKKIFYAGDTAYTEEFNNLESDLALMPVGCYIPERFSVMHCSPEESFKMFKQMNSKIMLPIHYKTFILSLEDSKDTYNRLDKLNDGSIKVIDIGQRFNF</sequence>
<proteinExistence type="predicted"/>
<reference evidence="1" key="1">
    <citation type="journal article" date="2025" name="Int. J. Syst. Evol. Microbiol.">
        <title>Inconstantimicrobium mannanitabidum sp. nov., a novel member of the family Clostridiaceae isolated from anoxic soil under the treatment of reductive soil disinfestation.</title>
        <authorList>
            <person name="Ueki A."/>
            <person name="Tonouchi A."/>
            <person name="Honma S."/>
            <person name="Kaku N."/>
            <person name="Ueki K."/>
        </authorList>
    </citation>
    <scope>NUCLEOTIDE SEQUENCE</scope>
    <source>
        <strain evidence="1">TW13</strain>
    </source>
</reference>
<evidence type="ECO:0000313" key="2">
    <source>
        <dbReference type="Proteomes" id="UP001058074"/>
    </source>
</evidence>
<organism evidence="1 2">
    <name type="scientific">Inconstantimicrobium mannanitabidum</name>
    <dbReference type="NCBI Taxonomy" id="1604901"/>
    <lineage>
        <taxon>Bacteria</taxon>
        <taxon>Bacillati</taxon>
        <taxon>Bacillota</taxon>
        <taxon>Clostridia</taxon>
        <taxon>Eubacteriales</taxon>
        <taxon>Clostridiaceae</taxon>
        <taxon>Inconstantimicrobium</taxon>
    </lineage>
</organism>
<name>A0ACB5RH92_9CLOT</name>
<protein>
    <submittedName>
        <fullName evidence="1">Tat pathway signal protein</fullName>
    </submittedName>
</protein>
<comment type="caution">
    <text evidence="1">The sequence shown here is derived from an EMBL/GenBank/DDBJ whole genome shotgun (WGS) entry which is preliminary data.</text>
</comment>
<keyword evidence="2" id="KW-1185">Reference proteome</keyword>
<dbReference type="EMBL" id="BROD01000001">
    <property type="protein sequence ID" value="GKX68474.1"/>
    <property type="molecule type" value="Genomic_DNA"/>
</dbReference>
<gene>
    <name evidence="1" type="ORF">rsdtw13_37320</name>
</gene>
<accession>A0ACB5RH92</accession>
<dbReference type="Proteomes" id="UP001058074">
    <property type="component" value="Unassembled WGS sequence"/>
</dbReference>